<proteinExistence type="predicted"/>
<dbReference type="STRING" id="1798381.A2721_02350"/>
<accession>A0A1F6A3X5</accession>
<keyword evidence="1" id="KW-0479">Metal-binding</keyword>
<dbReference type="PANTHER" id="PTHR34448">
    <property type="entry name" value="AMINOPEPTIDASE"/>
    <property type="match status" value="1"/>
</dbReference>
<dbReference type="Proteomes" id="UP000177871">
    <property type="component" value="Unassembled WGS sequence"/>
</dbReference>
<gene>
    <name evidence="2" type="ORF">A2721_02350</name>
</gene>
<evidence type="ECO:0000313" key="3">
    <source>
        <dbReference type="Proteomes" id="UP000177871"/>
    </source>
</evidence>
<dbReference type="Pfam" id="PF02073">
    <property type="entry name" value="Peptidase_M29"/>
    <property type="match status" value="1"/>
</dbReference>
<comment type="caution">
    <text evidence="2">The sequence shown here is derived from an EMBL/GenBank/DDBJ whole genome shotgun (WGS) entry which is preliminary data.</text>
</comment>
<dbReference type="GO" id="GO:0006508">
    <property type="term" value="P:proteolysis"/>
    <property type="evidence" value="ECO:0007669"/>
    <property type="project" value="InterPro"/>
</dbReference>
<dbReference type="EMBL" id="MFJK01000011">
    <property type="protein sequence ID" value="OGG18957.1"/>
    <property type="molecule type" value="Genomic_DNA"/>
</dbReference>
<sequence length="337" mass="37519">MPKFQKAVENIVVNCLQIKGSDRVVVVTDQERLEIGTAIADRSRQVAETKLVIIEEHISRPAKDLPDSLKKVIDEFKPTVSAYAATGKPGELPGFRMPLINHLVKTHKARHGHMVGIEDKLMLSGMSLDYGKVQKAIAKLYKILKPSRVIKITCPYGTDLTVKLSPKIRWVPTDGRITTSGEWSNLPEGEIFTCPEQVNGKVVAWVVGDHFSEKFGVLKEPLVITIENAVITKVESENEELREEFWEYVSHYENGKRVGEFAVGALLGLNELTGNLLQDEKFPGVHMAFGHPYTEKTGAKWDAESHVDVIPLQVSIVVDGREIMRDGKFTIDLGANV</sequence>
<dbReference type="InterPro" id="IPR000787">
    <property type="entry name" value="Peptidase_M29"/>
</dbReference>
<dbReference type="GO" id="GO:0004177">
    <property type="term" value="F:aminopeptidase activity"/>
    <property type="evidence" value="ECO:0007669"/>
    <property type="project" value="InterPro"/>
</dbReference>
<dbReference type="GO" id="GO:0046872">
    <property type="term" value="F:metal ion binding"/>
    <property type="evidence" value="ECO:0007669"/>
    <property type="project" value="UniProtKB-KW"/>
</dbReference>
<protein>
    <recommendedName>
        <fullName evidence="4">Aminopeptidase</fullName>
    </recommendedName>
</protein>
<evidence type="ECO:0008006" key="4">
    <source>
        <dbReference type="Google" id="ProtNLM"/>
    </source>
</evidence>
<dbReference type="PANTHER" id="PTHR34448:SF1">
    <property type="entry name" value="BLL6088 PROTEIN"/>
    <property type="match status" value="1"/>
</dbReference>
<name>A0A1F6A3X5_9BACT</name>
<evidence type="ECO:0000256" key="1">
    <source>
        <dbReference type="ARBA" id="ARBA00022723"/>
    </source>
</evidence>
<dbReference type="AlphaFoldDB" id="A0A1F6A3X5"/>
<dbReference type="SUPFAM" id="SSF144052">
    <property type="entry name" value="Thermophilic metalloprotease-like"/>
    <property type="match status" value="1"/>
</dbReference>
<organism evidence="2 3">
    <name type="scientific">Candidatus Gottesmanbacteria bacterium RIFCSPHIGHO2_01_FULL_47_48</name>
    <dbReference type="NCBI Taxonomy" id="1798381"/>
    <lineage>
        <taxon>Bacteria</taxon>
        <taxon>Candidatus Gottesmaniibacteriota</taxon>
    </lineage>
</organism>
<dbReference type="InterPro" id="IPR052170">
    <property type="entry name" value="M29_Exopeptidase"/>
</dbReference>
<reference evidence="2 3" key="1">
    <citation type="journal article" date="2016" name="Nat. Commun.">
        <title>Thousands of microbial genomes shed light on interconnected biogeochemical processes in an aquifer system.</title>
        <authorList>
            <person name="Anantharaman K."/>
            <person name="Brown C.T."/>
            <person name="Hug L.A."/>
            <person name="Sharon I."/>
            <person name="Castelle C.J."/>
            <person name="Probst A.J."/>
            <person name="Thomas B.C."/>
            <person name="Singh A."/>
            <person name="Wilkins M.J."/>
            <person name="Karaoz U."/>
            <person name="Brodie E.L."/>
            <person name="Williams K.H."/>
            <person name="Hubbard S.S."/>
            <person name="Banfield J.F."/>
        </authorList>
    </citation>
    <scope>NUCLEOTIDE SEQUENCE [LARGE SCALE GENOMIC DNA]</scope>
</reference>
<evidence type="ECO:0000313" key="2">
    <source>
        <dbReference type="EMBL" id="OGG18957.1"/>
    </source>
</evidence>